<dbReference type="EMBL" id="JARZHI010000095">
    <property type="protein sequence ID" value="MDI1436838.1"/>
    <property type="molecule type" value="Genomic_DNA"/>
</dbReference>
<organism evidence="2 3">
    <name type="scientific">Polyangium sorediatum</name>
    <dbReference type="NCBI Taxonomy" id="889274"/>
    <lineage>
        <taxon>Bacteria</taxon>
        <taxon>Pseudomonadati</taxon>
        <taxon>Myxococcota</taxon>
        <taxon>Polyangia</taxon>
        <taxon>Polyangiales</taxon>
        <taxon>Polyangiaceae</taxon>
        <taxon>Polyangium</taxon>
    </lineage>
</organism>
<reference evidence="2 3" key="1">
    <citation type="submission" date="2023-04" db="EMBL/GenBank/DDBJ databases">
        <title>The genome sequence of Polyangium sorediatum DSM14670.</title>
        <authorList>
            <person name="Zhang X."/>
        </authorList>
    </citation>
    <scope>NUCLEOTIDE SEQUENCE [LARGE SCALE GENOMIC DNA]</scope>
    <source>
        <strain evidence="2 3">DSM 14670</strain>
    </source>
</reference>
<accession>A0ABT6P8B5</accession>
<protein>
    <submittedName>
        <fullName evidence="2">Uncharacterized protein</fullName>
    </submittedName>
</protein>
<keyword evidence="3" id="KW-1185">Reference proteome</keyword>
<evidence type="ECO:0000256" key="1">
    <source>
        <dbReference type="SAM" id="MobiDB-lite"/>
    </source>
</evidence>
<comment type="caution">
    <text evidence="2">The sequence shown here is derived from an EMBL/GenBank/DDBJ whole genome shotgun (WGS) entry which is preliminary data.</text>
</comment>
<proteinExistence type="predicted"/>
<evidence type="ECO:0000313" key="2">
    <source>
        <dbReference type="EMBL" id="MDI1436838.1"/>
    </source>
</evidence>
<feature type="region of interest" description="Disordered" evidence="1">
    <location>
        <begin position="31"/>
        <end position="52"/>
    </location>
</feature>
<sequence length="52" mass="5946">MGKVYAPREGLTKGTRFNFVKMYAEKNDSFRDALPEQGQRGSVVHSWEDHSS</sequence>
<evidence type="ECO:0000313" key="3">
    <source>
        <dbReference type="Proteomes" id="UP001160301"/>
    </source>
</evidence>
<name>A0ABT6P8B5_9BACT</name>
<dbReference type="Proteomes" id="UP001160301">
    <property type="component" value="Unassembled WGS sequence"/>
</dbReference>
<dbReference type="RefSeq" id="WP_284721799.1">
    <property type="nucleotide sequence ID" value="NZ_JARZHI010000095.1"/>
</dbReference>
<gene>
    <name evidence="2" type="ORF">QHF89_45455</name>
</gene>